<feature type="compositionally biased region" description="Acidic residues" evidence="1">
    <location>
        <begin position="105"/>
        <end position="122"/>
    </location>
</feature>
<evidence type="ECO:0000256" key="1">
    <source>
        <dbReference type="SAM" id="MobiDB-lite"/>
    </source>
</evidence>
<sequence>MLHRVGLLLHHGLVTGHSGHAQLEEECLRMALTGVLLSSKSVALLVGAAEAFQALTAGLGTRHGRELCGVVTQAARHHWELVPLRDKLLDRYTASGDDHDREDQASEAEESSIVVDDDETDDAVDSVDEDAQKLRQRQSDKNELIRQCGLLIELGVDALISPGLREAAHRMAWEGVILSPDYLAELTKPQVIATLHRDLHPRYLARLKELAVAAHADIELAYIGTQILEALKSCHDNVVVVDMTPDAPSLMSTPMQVTPMDDADMTDVLISMTDDVPFSVDDCLREAGRVLHAAMADMAGHPSMLEGLQHMSDTGEPVSAAFLHELADDALLHHLVARLSATDVHNLFSELARIVTATHPDGFSEFLLALHIVLEEQFLNGRDDLGWLPAAAAMQNMVTQPTKEKKGRFLQSLVRAISFKNDHGLPALSVDTVMDKHSHHPGHKANVQVAGKLLHELLECGASPSNLGPETVRAVHRMASEGVMLNKEHVEELATTGVMRGAINQDQIKPHHVRDLMIASARIASTAITSQALHLAALLRHEFQTKHGPTNPSFENGDDKAEQAVSDNSGAPSHSGFDIYDPIHTASIVEEGFGNVEQWVLASRDEIDHEVEELQSMTAHKGTIMAIFGSRRFGIFRDFAQGVSVLFANMYDFKTFRGPMLRFTSWVFLRLYTFMNFDFGDTFDTSSMVMVGMALFVLAMLVYLHWFLDGSNSMVYVPTSVQRLLQFLRCRGCSLPKSAAAPPHKSPRNENPSASANHASVVATKEDAIRLGHEAVTWEKIATTTKRGVSQIQHFTWSLTFFLTIYFPVTKFGLQTVFQSNSLVTQAFGSHGLKFDIIWGFCVFFLVFFSLTFFAILWVNISRNQPQGSDKKPGYAYDMDGELVEFTDDVYDRLVNNHPNQIYCPYRTLYRGFERKWSHYRLYQFLFKVALLIPILFRSSFKVRTISSLSCSAVVLAATLYTEPYVDSIDDMMETTSQITLTITSACALALQLIDPTDLTAQFIIGLVVNLANCFNFVVVVVCLMLNLESTRVGIKNLFGVFTFSDTVHNISDGISKKVVVAWEIDRECKHRVWHAFWTNALYNSKAKAELFQRLTRLEIAAIETGVDSIKQHWKDESDELVSYLRIATRKHLEGVDVFWNDVSGARDGHLDSATFFGKMYVVPYPYSCVMVYDDCDDQVIIDTKEQFEKFCLLNFSPKIRAKRLIRQQLRALSAWGGEIEAPMVREERLTVVVDDPKHADTGHQKTAHAEFQCHYTMAKVRVSARSTAVMAAGFSVDVTHTDGCGEVSISETGEVHRPRNRRFQGGLECLGLNKHMEIIGPQWERITTKYRAELRHHVRMVVHEHQKYRDDLIAQQVHANNIMGDGFWYYVFNNPTLPRVQLENYLRDHEPNPALQHFAQQNRSALDFLYKRMDFVNAHPAFMFWFVFWEDVWSRNHTMSIMKPLDALFNPSVHTSICYRVLPRPELEKVLKEHRLWGTAWAWHRFWTTGTMFNSQNIGLLYAKMEELCRTGLRRPSLRRNSSALLAQTTP</sequence>
<organism evidence="3 4">
    <name type="scientific">Lagenidium giganteum</name>
    <dbReference type="NCBI Taxonomy" id="4803"/>
    <lineage>
        <taxon>Eukaryota</taxon>
        <taxon>Sar</taxon>
        <taxon>Stramenopiles</taxon>
        <taxon>Oomycota</taxon>
        <taxon>Peronosporomycetes</taxon>
        <taxon>Pythiales</taxon>
        <taxon>Pythiaceae</taxon>
    </lineage>
</organism>
<accession>A0AAV2YLF0</accession>
<feature type="compositionally biased region" description="Basic and acidic residues" evidence="1">
    <location>
        <begin position="95"/>
        <end position="104"/>
    </location>
</feature>
<keyword evidence="2" id="KW-1133">Transmembrane helix</keyword>
<feature type="region of interest" description="Disordered" evidence="1">
    <location>
        <begin position="738"/>
        <end position="757"/>
    </location>
</feature>
<feature type="region of interest" description="Disordered" evidence="1">
    <location>
        <begin position="546"/>
        <end position="573"/>
    </location>
</feature>
<evidence type="ECO:0000256" key="2">
    <source>
        <dbReference type="SAM" id="Phobius"/>
    </source>
</evidence>
<protein>
    <submittedName>
        <fullName evidence="3">Uncharacterized protein</fullName>
    </submittedName>
</protein>
<reference evidence="3" key="2">
    <citation type="journal article" date="2023" name="Microbiol Resour">
        <title>Decontamination and Annotation of the Draft Genome Sequence of the Oomycete Lagenidium giganteum ARSEF 373.</title>
        <authorList>
            <person name="Morgan W.R."/>
            <person name="Tartar A."/>
        </authorList>
    </citation>
    <scope>NUCLEOTIDE SEQUENCE</scope>
    <source>
        <strain evidence="3">ARSEF 373</strain>
    </source>
</reference>
<feature type="transmembrane region" description="Helical" evidence="2">
    <location>
        <begin position="1000"/>
        <end position="1026"/>
    </location>
</feature>
<feature type="transmembrane region" description="Helical" evidence="2">
    <location>
        <begin position="795"/>
        <end position="818"/>
    </location>
</feature>
<feature type="region of interest" description="Disordered" evidence="1">
    <location>
        <begin position="95"/>
        <end position="122"/>
    </location>
</feature>
<evidence type="ECO:0000313" key="3">
    <source>
        <dbReference type="EMBL" id="DAZ94164.1"/>
    </source>
</evidence>
<reference evidence="3" key="1">
    <citation type="submission" date="2022-11" db="EMBL/GenBank/DDBJ databases">
        <authorList>
            <person name="Morgan W.R."/>
            <person name="Tartar A."/>
        </authorList>
    </citation>
    <scope>NUCLEOTIDE SEQUENCE</scope>
    <source>
        <strain evidence="3">ARSEF 373</strain>
    </source>
</reference>
<gene>
    <name evidence="3" type="ORF">N0F65_008256</name>
</gene>
<feature type="transmembrane region" description="Helical" evidence="2">
    <location>
        <begin position="688"/>
        <end position="708"/>
    </location>
</feature>
<keyword evidence="2" id="KW-0812">Transmembrane</keyword>
<keyword evidence="2" id="KW-0472">Membrane</keyword>
<dbReference type="Proteomes" id="UP001146120">
    <property type="component" value="Unassembled WGS sequence"/>
</dbReference>
<name>A0AAV2YLF0_9STRA</name>
<feature type="transmembrane region" description="Helical" evidence="2">
    <location>
        <begin position="838"/>
        <end position="861"/>
    </location>
</feature>
<comment type="caution">
    <text evidence="3">The sequence shown here is derived from an EMBL/GenBank/DDBJ whole genome shotgun (WGS) entry which is preliminary data.</text>
</comment>
<keyword evidence="4" id="KW-1185">Reference proteome</keyword>
<evidence type="ECO:0000313" key="4">
    <source>
        <dbReference type="Proteomes" id="UP001146120"/>
    </source>
</evidence>
<dbReference type="EMBL" id="DAKRPA010000265">
    <property type="protein sequence ID" value="DAZ94164.1"/>
    <property type="molecule type" value="Genomic_DNA"/>
</dbReference>
<proteinExistence type="predicted"/>